<dbReference type="InterPro" id="IPR040064">
    <property type="entry name" value="MoaA-like"/>
</dbReference>
<feature type="binding site" evidence="12">
    <location>
        <position position="60"/>
    </location>
    <ligand>
        <name>[4Fe-4S] cluster</name>
        <dbReference type="ChEBI" id="CHEBI:49883"/>
        <label>1</label>
        <note>4Fe-4S-S-AdoMet</note>
    </ligand>
</feature>
<feature type="binding site" evidence="12">
    <location>
        <position position="100"/>
    </location>
    <ligand>
        <name>GTP</name>
        <dbReference type="ChEBI" id="CHEBI:37565"/>
    </ligand>
</feature>
<dbReference type="PANTHER" id="PTHR22960">
    <property type="entry name" value="MOLYBDOPTERIN COFACTOR SYNTHESIS PROTEIN A"/>
    <property type="match status" value="1"/>
</dbReference>
<dbReference type="Pfam" id="PF06463">
    <property type="entry name" value="Mob_synth_C"/>
    <property type="match status" value="1"/>
</dbReference>
<sequence>MTDTVIPILDLREHRYRSMVPAIPARLTPPTGLVTDTRGRMLHDLRISVTDRCNFRCVYCMPKEVFDKDYTFLPHSALLSFEEIERAARLFVAHGVEKIRLTGGEPLLRKNIERLVEMLARIETVSGKPLDLTLTTNASLLARKARALRDAGLTRVSVSLDAIDDATFRRMNDVDFAVRDVLDGIETAQAVGLAPIKVNMVVKRGTNDAEVVPMARHFRNTGIIVRFIEFMDVGASNHWQMDEVMPSDEIVRRIDEAFPLEMIAANYTGETAERWRYRDGAGEIGVISSVTHAFCGDCSRIRLSTEGKLYQCLFATEGYDLRALLRGGHSDLEVSNAIAQVWRGRTDNYSEQRSDPAVRLARAEQKIEMSYIGG</sequence>
<dbReference type="GO" id="GO:0061799">
    <property type="term" value="F:cyclic pyranopterin monophosphate synthase activity"/>
    <property type="evidence" value="ECO:0007669"/>
    <property type="project" value="TreeGrafter"/>
</dbReference>
<feature type="binding site" evidence="12">
    <location>
        <position position="295"/>
    </location>
    <ligand>
        <name>[4Fe-4S] cluster</name>
        <dbReference type="ChEBI" id="CHEBI:49883"/>
        <label>2</label>
        <note>4Fe-4S-substrate</note>
    </ligand>
</feature>
<feature type="binding site" evidence="12">
    <location>
        <position position="159"/>
    </location>
    <ligand>
        <name>S-adenosyl-L-methionine</name>
        <dbReference type="ChEBI" id="CHEBI:59789"/>
    </ligand>
</feature>
<keyword evidence="6 12" id="KW-0408">Iron</keyword>
<feature type="binding site" evidence="12">
    <location>
        <position position="104"/>
    </location>
    <ligand>
        <name>S-adenosyl-L-methionine</name>
        <dbReference type="ChEBI" id="CHEBI:59789"/>
    </ligand>
</feature>
<dbReference type="UniPathway" id="UPA00344"/>
<organism evidence="14 15">
    <name type="scientific">Cupriavidus pauculus</name>
    <dbReference type="NCBI Taxonomy" id="82633"/>
    <lineage>
        <taxon>Bacteria</taxon>
        <taxon>Pseudomonadati</taxon>
        <taxon>Pseudomonadota</taxon>
        <taxon>Betaproteobacteria</taxon>
        <taxon>Burkholderiales</taxon>
        <taxon>Burkholderiaceae</taxon>
        <taxon>Cupriavidus</taxon>
    </lineage>
</organism>
<dbReference type="RefSeq" id="WP_150371139.1">
    <property type="nucleotide sequence ID" value="NZ_CP044065.1"/>
</dbReference>
<dbReference type="GO" id="GO:1904047">
    <property type="term" value="F:S-adenosyl-L-methionine binding"/>
    <property type="evidence" value="ECO:0007669"/>
    <property type="project" value="UniProtKB-UniRule"/>
</dbReference>
<evidence type="ECO:0000256" key="1">
    <source>
        <dbReference type="ARBA" id="ARBA00012167"/>
    </source>
</evidence>
<keyword evidence="2 12" id="KW-0004">4Fe-4S</keyword>
<dbReference type="GO" id="GO:0061798">
    <property type="term" value="F:GTP 3',8'-cyclase activity"/>
    <property type="evidence" value="ECO:0007669"/>
    <property type="project" value="UniProtKB-UniRule"/>
</dbReference>
<dbReference type="InterPro" id="IPR058240">
    <property type="entry name" value="rSAM_sf"/>
</dbReference>
<gene>
    <name evidence="12 14" type="primary">moaA</name>
    <name evidence="14" type="ORF">FOB72_02800</name>
</gene>
<comment type="cofactor">
    <cofactor evidence="12">
        <name>[4Fe-4S] cluster</name>
        <dbReference type="ChEBI" id="CHEBI:49883"/>
    </cofactor>
    <text evidence="12">Binds 2 [4Fe-4S] clusters. Binds 1 [4Fe-4S] cluster coordinated with 3 cysteines and an exchangeable S-adenosyl-L-methionine and 1 [4Fe-4S] cluster coordinated with 3 cysteines and the GTP-derived substrate.</text>
</comment>
<dbReference type="GO" id="GO:0006777">
    <property type="term" value="P:Mo-molybdopterin cofactor biosynthetic process"/>
    <property type="evidence" value="ECO:0007669"/>
    <property type="project" value="UniProtKB-UniRule"/>
</dbReference>
<keyword evidence="3 12" id="KW-0949">S-adenosyl-L-methionine</keyword>
<reference evidence="14 15" key="1">
    <citation type="submission" date="2019-09" db="EMBL/GenBank/DDBJ databases">
        <title>FDA dAtabase for Regulatory Grade micrObial Sequences (FDA-ARGOS): Supporting development and validation of Infectious Disease Dx tests.</title>
        <authorList>
            <person name="Sciortino C."/>
            <person name="Tallon L."/>
            <person name="Sadzewicz L."/>
            <person name="Vavikolanu K."/>
            <person name="Mehta A."/>
            <person name="Aluvathingal J."/>
            <person name="Nadendla S."/>
            <person name="Nandy P."/>
            <person name="Geyer C."/>
            <person name="Yan Y."/>
            <person name="Sichtig H."/>
        </authorList>
    </citation>
    <scope>NUCLEOTIDE SEQUENCE [LARGE SCALE GENOMIC DNA]</scope>
    <source>
        <strain evidence="14 15">FDAARGOS_664</strain>
    </source>
</reference>
<feature type="binding site" evidence="12">
    <location>
        <begin position="300"/>
        <end position="302"/>
    </location>
    <ligand>
        <name>GTP</name>
        <dbReference type="ChEBI" id="CHEBI:37565"/>
    </ligand>
</feature>
<dbReference type="SFLD" id="SFLDG01067">
    <property type="entry name" value="SPASM/twitch_domain_containing"/>
    <property type="match status" value="1"/>
</dbReference>
<dbReference type="Proteomes" id="UP000322822">
    <property type="component" value="Chromosome 1"/>
</dbReference>
<dbReference type="SUPFAM" id="SSF102114">
    <property type="entry name" value="Radical SAM enzymes"/>
    <property type="match status" value="1"/>
</dbReference>
<keyword evidence="7 12" id="KW-0411">Iron-sulfur</keyword>
<dbReference type="InterPro" id="IPR013785">
    <property type="entry name" value="Aldolase_TIM"/>
</dbReference>
<feature type="binding site" evidence="12">
    <location>
        <position position="135"/>
    </location>
    <ligand>
        <name>GTP</name>
        <dbReference type="ChEBI" id="CHEBI:37565"/>
    </ligand>
</feature>
<dbReference type="GO" id="GO:0046872">
    <property type="term" value="F:metal ion binding"/>
    <property type="evidence" value="ECO:0007669"/>
    <property type="project" value="UniProtKB-KW"/>
</dbReference>
<evidence type="ECO:0000256" key="9">
    <source>
        <dbReference type="ARBA" id="ARBA00023150"/>
    </source>
</evidence>
<dbReference type="SFLD" id="SFLDG01386">
    <property type="entry name" value="main_SPASM_domain-containing"/>
    <property type="match status" value="1"/>
</dbReference>
<dbReference type="CDD" id="cd01335">
    <property type="entry name" value="Radical_SAM"/>
    <property type="match status" value="1"/>
</dbReference>
<feature type="domain" description="Radical SAM core" evidence="13">
    <location>
        <begin position="37"/>
        <end position="270"/>
    </location>
</feature>
<evidence type="ECO:0000256" key="8">
    <source>
        <dbReference type="ARBA" id="ARBA00023134"/>
    </source>
</evidence>
<dbReference type="CDD" id="cd21117">
    <property type="entry name" value="Twitch_MoaA"/>
    <property type="match status" value="1"/>
</dbReference>
<feature type="binding site" evidence="12">
    <location>
        <position position="46"/>
    </location>
    <ligand>
        <name>GTP</name>
        <dbReference type="ChEBI" id="CHEBI:37565"/>
    </ligand>
</feature>
<evidence type="ECO:0000313" key="15">
    <source>
        <dbReference type="Proteomes" id="UP000322822"/>
    </source>
</evidence>
<dbReference type="GO" id="GO:0051539">
    <property type="term" value="F:4 iron, 4 sulfur cluster binding"/>
    <property type="evidence" value="ECO:0007669"/>
    <property type="project" value="UniProtKB-UniRule"/>
</dbReference>
<name>A0A5P2GZR1_9BURK</name>
<feature type="binding site" evidence="12">
    <location>
        <position position="53"/>
    </location>
    <ligand>
        <name>[4Fe-4S] cluster</name>
        <dbReference type="ChEBI" id="CHEBI:49883"/>
        <label>1</label>
        <note>4Fe-4S-S-AdoMet</note>
    </ligand>
</feature>
<feature type="binding site" evidence="12">
    <location>
        <position position="312"/>
    </location>
    <ligand>
        <name>[4Fe-4S] cluster</name>
        <dbReference type="ChEBI" id="CHEBI:49883"/>
        <label>2</label>
        <note>4Fe-4S-substrate</note>
    </ligand>
</feature>
<dbReference type="SMART" id="SM00729">
    <property type="entry name" value="Elp3"/>
    <property type="match status" value="1"/>
</dbReference>
<dbReference type="InterPro" id="IPR013483">
    <property type="entry name" value="MoaA"/>
</dbReference>
<dbReference type="InterPro" id="IPR007197">
    <property type="entry name" value="rSAM"/>
</dbReference>
<dbReference type="InterPro" id="IPR006638">
    <property type="entry name" value="Elp3/MiaA/NifB-like_rSAM"/>
</dbReference>
<dbReference type="InterPro" id="IPR000385">
    <property type="entry name" value="MoaA_NifB_PqqE_Fe-S-bd_CS"/>
</dbReference>
<dbReference type="SFLD" id="SFLDG01383">
    <property type="entry name" value="cyclic_pyranopterin_phosphate"/>
    <property type="match status" value="1"/>
</dbReference>
<feature type="binding site" evidence="12">
    <location>
        <position position="59"/>
    </location>
    <ligand>
        <name>S-adenosyl-L-methionine</name>
        <dbReference type="ChEBI" id="CHEBI:59789"/>
    </ligand>
</feature>
<evidence type="ECO:0000256" key="12">
    <source>
        <dbReference type="HAMAP-Rule" id="MF_01225"/>
    </source>
</evidence>
<evidence type="ECO:0000259" key="13">
    <source>
        <dbReference type="PROSITE" id="PS51918"/>
    </source>
</evidence>
<evidence type="ECO:0000256" key="10">
    <source>
        <dbReference type="ARBA" id="ARBA00023239"/>
    </source>
</evidence>
<proteinExistence type="inferred from homology"/>
<comment type="subunit">
    <text evidence="12">Monomer and homodimer.</text>
</comment>
<feature type="binding site" evidence="12">
    <location>
        <position position="197"/>
    </location>
    <ligand>
        <name>GTP</name>
        <dbReference type="ChEBI" id="CHEBI:37565"/>
    </ligand>
</feature>
<dbReference type="OrthoDB" id="9763993at2"/>
<dbReference type="Gene3D" id="3.20.20.70">
    <property type="entry name" value="Aldolase class I"/>
    <property type="match status" value="1"/>
</dbReference>
<dbReference type="EMBL" id="CP044065">
    <property type="protein sequence ID" value="QET01071.1"/>
    <property type="molecule type" value="Genomic_DNA"/>
</dbReference>
<feature type="binding site" evidence="12">
    <location>
        <position position="298"/>
    </location>
    <ligand>
        <name>[4Fe-4S] cluster</name>
        <dbReference type="ChEBI" id="CHEBI:49883"/>
        <label>2</label>
        <note>4Fe-4S-substrate</note>
    </ligand>
</feature>
<keyword evidence="8 12" id="KW-0342">GTP-binding</keyword>
<keyword evidence="10 12" id="KW-0456">Lyase</keyword>
<comment type="pathway">
    <text evidence="12">Cofactor biosynthesis; molybdopterin biosynthesis.</text>
</comment>
<evidence type="ECO:0000256" key="11">
    <source>
        <dbReference type="ARBA" id="ARBA00048697"/>
    </source>
</evidence>
<keyword evidence="4 12" id="KW-0479">Metal-binding</keyword>
<comment type="function">
    <text evidence="12">Catalyzes the cyclization of GTP to (8S)-3',8-cyclo-7,8-dihydroguanosine 5'-triphosphate.</text>
</comment>
<dbReference type="GO" id="GO:0005525">
    <property type="term" value="F:GTP binding"/>
    <property type="evidence" value="ECO:0007669"/>
    <property type="project" value="UniProtKB-UniRule"/>
</dbReference>
<dbReference type="AlphaFoldDB" id="A0A5P2GZR1"/>
<dbReference type="PANTHER" id="PTHR22960:SF0">
    <property type="entry name" value="MOLYBDENUM COFACTOR BIOSYNTHESIS PROTEIN 1"/>
    <property type="match status" value="1"/>
</dbReference>
<evidence type="ECO:0000256" key="5">
    <source>
        <dbReference type="ARBA" id="ARBA00022741"/>
    </source>
</evidence>
<evidence type="ECO:0000313" key="14">
    <source>
        <dbReference type="EMBL" id="QET01071.1"/>
    </source>
</evidence>
<dbReference type="NCBIfam" id="TIGR02666">
    <property type="entry name" value="moaA"/>
    <property type="match status" value="1"/>
</dbReference>
<accession>A0A5P2GZR1</accession>
<dbReference type="EC" id="4.1.99.22" evidence="1 12"/>
<dbReference type="PROSITE" id="PS01305">
    <property type="entry name" value="MOAA_NIFB_PQQE"/>
    <property type="match status" value="1"/>
</dbReference>
<keyword evidence="9 12" id="KW-0501">Molybdenum cofactor biosynthesis</keyword>
<protein>
    <recommendedName>
        <fullName evidence="1 12">GTP 3',8-cyclase</fullName>
        <ecNumber evidence="1 12">4.1.99.22</ecNumber>
    </recommendedName>
    <alternativeName>
        <fullName evidence="12">Molybdenum cofactor biosynthesis protein A</fullName>
    </alternativeName>
</protein>
<dbReference type="SFLD" id="SFLDS00029">
    <property type="entry name" value="Radical_SAM"/>
    <property type="match status" value="1"/>
</dbReference>
<dbReference type="InterPro" id="IPR010505">
    <property type="entry name" value="MoaA_twitch"/>
</dbReference>
<evidence type="ECO:0000256" key="6">
    <source>
        <dbReference type="ARBA" id="ARBA00023004"/>
    </source>
</evidence>
<dbReference type="Pfam" id="PF04055">
    <property type="entry name" value="Radical_SAM"/>
    <property type="match status" value="1"/>
</dbReference>
<feature type="binding site" evidence="12">
    <location>
        <position position="231"/>
    </location>
    <ligand>
        <name>S-adenosyl-L-methionine</name>
        <dbReference type="ChEBI" id="CHEBI:59789"/>
    </ligand>
</feature>
<evidence type="ECO:0000256" key="4">
    <source>
        <dbReference type="ARBA" id="ARBA00022723"/>
    </source>
</evidence>
<evidence type="ECO:0000256" key="7">
    <source>
        <dbReference type="ARBA" id="ARBA00023014"/>
    </source>
</evidence>
<dbReference type="InterPro" id="IPR050105">
    <property type="entry name" value="MoCo_biosynth_MoaA/MoaC"/>
</dbReference>
<evidence type="ECO:0000256" key="2">
    <source>
        <dbReference type="ARBA" id="ARBA00022485"/>
    </source>
</evidence>
<evidence type="ECO:0000256" key="3">
    <source>
        <dbReference type="ARBA" id="ARBA00022691"/>
    </source>
</evidence>
<feature type="binding site" evidence="12">
    <location>
        <position position="57"/>
    </location>
    <ligand>
        <name>[4Fe-4S] cluster</name>
        <dbReference type="ChEBI" id="CHEBI:49883"/>
        <label>1</label>
        <note>4Fe-4S-S-AdoMet</note>
    </ligand>
</feature>
<comment type="similarity">
    <text evidence="12">Belongs to the radical SAM superfamily. MoaA family.</text>
</comment>
<keyword evidence="5 12" id="KW-0547">Nucleotide-binding</keyword>
<comment type="catalytic activity">
    <reaction evidence="11 12">
        <text>GTP + AH2 + S-adenosyl-L-methionine = (8S)-3',8-cyclo-7,8-dihydroguanosine 5'-triphosphate + 5'-deoxyadenosine + L-methionine + A + H(+)</text>
        <dbReference type="Rhea" id="RHEA:49576"/>
        <dbReference type="ChEBI" id="CHEBI:13193"/>
        <dbReference type="ChEBI" id="CHEBI:15378"/>
        <dbReference type="ChEBI" id="CHEBI:17319"/>
        <dbReference type="ChEBI" id="CHEBI:17499"/>
        <dbReference type="ChEBI" id="CHEBI:37565"/>
        <dbReference type="ChEBI" id="CHEBI:57844"/>
        <dbReference type="ChEBI" id="CHEBI:59789"/>
        <dbReference type="ChEBI" id="CHEBI:131766"/>
        <dbReference type="EC" id="4.1.99.22"/>
    </reaction>
</comment>
<dbReference type="PROSITE" id="PS51918">
    <property type="entry name" value="RADICAL_SAM"/>
    <property type="match status" value="1"/>
</dbReference>
<dbReference type="HAMAP" id="MF_01225_B">
    <property type="entry name" value="MoaA_B"/>
    <property type="match status" value="1"/>
</dbReference>